<comment type="cofactor">
    <cofactor evidence="1 6">
        <name>Zn(2+)</name>
        <dbReference type="ChEBI" id="CHEBI:29105"/>
    </cofactor>
</comment>
<comment type="similarity">
    <text evidence="2 6">Belongs to the zinc-containing alcohol dehydrogenase family.</text>
</comment>
<dbReference type="Pfam" id="PF00107">
    <property type="entry name" value="ADH_zinc_N"/>
    <property type="match status" value="1"/>
</dbReference>
<evidence type="ECO:0000256" key="2">
    <source>
        <dbReference type="ARBA" id="ARBA00008072"/>
    </source>
</evidence>
<feature type="domain" description="Alcohol dehydrogenase-like N-terminal" evidence="8">
    <location>
        <begin position="24"/>
        <end position="155"/>
    </location>
</feature>
<dbReference type="Gene3D" id="3.90.180.10">
    <property type="entry name" value="Medium-chain alcohol dehydrogenases, catalytic domain"/>
    <property type="match status" value="1"/>
</dbReference>
<dbReference type="InterPro" id="IPR013149">
    <property type="entry name" value="ADH-like_C"/>
</dbReference>
<dbReference type="PANTHER" id="PTHR43350">
    <property type="entry name" value="NAD-DEPENDENT ALCOHOL DEHYDROGENASE"/>
    <property type="match status" value="1"/>
</dbReference>
<dbReference type="EC" id="1.1.1.1" evidence="9"/>
<evidence type="ECO:0000256" key="6">
    <source>
        <dbReference type="RuleBase" id="RU361277"/>
    </source>
</evidence>
<dbReference type="AlphaFoldDB" id="A0A6J4QUD3"/>
<dbReference type="InterPro" id="IPR013154">
    <property type="entry name" value="ADH-like_N"/>
</dbReference>
<dbReference type="GO" id="GO:0008270">
    <property type="term" value="F:zinc ion binding"/>
    <property type="evidence" value="ECO:0007669"/>
    <property type="project" value="InterPro"/>
</dbReference>
<protein>
    <submittedName>
        <fullName evidence="9">Alcohol dehydrogenase</fullName>
        <ecNumber evidence="9">1.1.1.1</ecNumber>
    </submittedName>
</protein>
<evidence type="ECO:0000313" key="9">
    <source>
        <dbReference type="EMBL" id="CAA9446746.1"/>
    </source>
</evidence>
<dbReference type="SUPFAM" id="SSF51735">
    <property type="entry name" value="NAD(P)-binding Rossmann-fold domains"/>
    <property type="match status" value="1"/>
</dbReference>
<evidence type="ECO:0000256" key="4">
    <source>
        <dbReference type="ARBA" id="ARBA00022833"/>
    </source>
</evidence>
<sequence>MRAAILETPGTALKIEEIPIPDPKPGEVLVRITACGVCHTDLHVIKNEVAFPTPAVLGHEISGTVEALGPGVEWPAAGTPVVASFIMPCGACEYCARGRDDVCERFFALNRFKGVLYDGNTRLFRRDGSPLWMYSMAELAEYAVVPATDVFPLPESLPPEESPILGCAVFTAYGAVRHAADLRAGERVAVVALGGVGSNIVQIANGFGASQIIAVDIVPEKLDAAQRFGATDIVTAPRGTP</sequence>
<reference evidence="9" key="1">
    <citation type="submission" date="2020-02" db="EMBL/GenBank/DDBJ databases">
        <authorList>
            <person name="Meier V. D."/>
        </authorList>
    </citation>
    <scope>NUCLEOTIDE SEQUENCE</scope>
    <source>
        <strain evidence="9">AVDCRST_MAG37</strain>
    </source>
</reference>
<dbReference type="GO" id="GO:0004022">
    <property type="term" value="F:alcohol dehydrogenase (NAD+) activity"/>
    <property type="evidence" value="ECO:0007669"/>
    <property type="project" value="UniProtKB-EC"/>
</dbReference>
<dbReference type="SUPFAM" id="SSF50129">
    <property type="entry name" value="GroES-like"/>
    <property type="match status" value="1"/>
</dbReference>
<evidence type="ECO:0000259" key="7">
    <source>
        <dbReference type="Pfam" id="PF00107"/>
    </source>
</evidence>
<dbReference type="Pfam" id="PF08240">
    <property type="entry name" value="ADH_N"/>
    <property type="match status" value="1"/>
</dbReference>
<keyword evidence="3 6" id="KW-0479">Metal-binding</keyword>
<accession>A0A6J4QUD3</accession>
<dbReference type="InterPro" id="IPR036291">
    <property type="entry name" value="NAD(P)-bd_dom_sf"/>
</dbReference>
<evidence type="ECO:0000256" key="1">
    <source>
        <dbReference type="ARBA" id="ARBA00001947"/>
    </source>
</evidence>
<evidence type="ECO:0000256" key="3">
    <source>
        <dbReference type="ARBA" id="ARBA00022723"/>
    </source>
</evidence>
<evidence type="ECO:0000256" key="5">
    <source>
        <dbReference type="ARBA" id="ARBA00023002"/>
    </source>
</evidence>
<keyword evidence="5 9" id="KW-0560">Oxidoreductase</keyword>
<proteinExistence type="inferred from homology"/>
<dbReference type="PANTHER" id="PTHR43350:SF2">
    <property type="entry name" value="GROES-LIKE ZINC-BINDING ALCOHOL DEHYDROGENASE FAMILY PROTEIN"/>
    <property type="match status" value="1"/>
</dbReference>
<dbReference type="Gene3D" id="3.40.50.720">
    <property type="entry name" value="NAD(P)-binding Rossmann-like Domain"/>
    <property type="match status" value="1"/>
</dbReference>
<dbReference type="EMBL" id="CADCVD010000089">
    <property type="protein sequence ID" value="CAA9446746.1"/>
    <property type="molecule type" value="Genomic_DNA"/>
</dbReference>
<evidence type="ECO:0000259" key="8">
    <source>
        <dbReference type="Pfam" id="PF08240"/>
    </source>
</evidence>
<name>A0A6J4QUD3_9ACTN</name>
<dbReference type="InterPro" id="IPR002328">
    <property type="entry name" value="ADH_Zn_CS"/>
</dbReference>
<feature type="domain" description="Alcohol dehydrogenase-like C-terminal" evidence="7">
    <location>
        <begin position="195"/>
        <end position="236"/>
    </location>
</feature>
<keyword evidence="4 6" id="KW-0862">Zinc</keyword>
<dbReference type="PROSITE" id="PS00059">
    <property type="entry name" value="ADH_ZINC"/>
    <property type="match status" value="1"/>
</dbReference>
<gene>
    <name evidence="9" type="ORF">AVDCRST_MAG37-1904</name>
</gene>
<organism evidence="9">
    <name type="scientific">uncultured Rubrobacteraceae bacterium</name>
    <dbReference type="NCBI Taxonomy" id="349277"/>
    <lineage>
        <taxon>Bacteria</taxon>
        <taxon>Bacillati</taxon>
        <taxon>Actinomycetota</taxon>
        <taxon>Rubrobacteria</taxon>
        <taxon>Rubrobacterales</taxon>
        <taxon>Rubrobacteraceae</taxon>
        <taxon>environmental samples</taxon>
    </lineage>
</organism>
<dbReference type="InterPro" id="IPR011032">
    <property type="entry name" value="GroES-like_sf"/>
</dbReference>